<name>A0ABU6TAQ7_9FABA</name>
<comment type="caution">
    <text evidence="1">The sequence shown here is derived from an EMBL/GenBank/DDBJ whole genome shotgun (WGS) entry which is preliminary data.</text>
</comment>
<accession>A0ABU6TAQ7</accession>
<sequence>MMVHLGDTPYNLTDSDFEYVASRTEGFSSSDISICVEDVLLEPLRKTQDAMFFYKNPEGMWTICEPEKQGAVQITMQELALKGLSSKQIA</sequence>
<proteinExistence type="predicted"/>
<keyword evidence="2" id="KW-1185">Reference proteome</keyword>
<dbReference type="Gene3D" id="1.10.8.60">
    <property type="match status" value="1"/>
</dbReference>
<dbReference type="EMBL" id="JASCZI010090704">
    <property type="protein sequence ID" value="MED6145286.1"/>
    <property type="molecule type" value="Genomic_DNA"/>
</dbReference>
<evidence type="ECO:0000313" key="2">
    <source>
        <dbReference type="Proteomes" id="UP001341840"/>
    </source>
</evidence>
<organism evidence="1 2">
    <name type="scientific">Stylosanthes scabra</name>
    <dbReference type="NCBI Taxonomy" id="79078"/>
    <lineage>
        <taxon>Eukaryota</taxon>
        <taxon>Viridiplantae</taxon>
        <taxon>Streptophyta</taxon>
        <taxon>Embryophyta</taxon>
        <taxon>Tracheophyta</taxon>
        <taxon>Spermatophyta</taxon>
        <taxon>Magnoliopsida</taxon>
        <taxon>eudicotyledons</taxon>
        <taxon>Gunneridae</taxon>
        <taxon>Pentapetalae</taxon>
        <taxon>rosids</taxon>
        <taxon>fabids</taxon>
        <taxon>Fabales</taxon>
        <taxon>Fabaceae</taxon>
        <taxon>Papilionoideae</taxon>
        <taxon>50 kb inversion clade</taxon>
        <taxon>dalbergioids sensu lato</taxon>
        <taxon>Dalbergieae</taxon>
        <taxon>Pterocarpus clade</taxon>
        <taxon>Stylosanthes</taxon>
    </lineage>
</organism>
<dbReference type="Proteomes" id="UP001341840">
    <property type="component" value="Unassembled WGS sequence"/>
</dbReference>
<evidence type="ECO:0000313" key="1">
    <source>
        <dbReference type="EMBL" id="MED6145286.1"/>
    </source>
</evidence>
<gene>
    <name evidence="1" type="primary">SKD1_3</name>
    <name evidence="1" type="ORF">PIB30_023684</name>
</gene>
<reference evidence="1 2" key="1">
    <citation type="journal article" date="2023" name="Plants (Basel)">
        <title>Bridging the Gap: Combining Genomics and Transcriptomics Approaches to Understand Stylosanthes scabra, an Orphan Legume from the Brazilian Caatinga.</title>
        <authorList>
            <person name="Ferreira-Neto J.R.C."/>
            <person name="da Silva M.D."/>
            <person name="Binneck E."/>
            <person name="de Melo N.F."/>
            <person name="da Silva R.H."/>
            <person name="de Melo A.L.T.M."/>
            <person name="Pandolfi V."/>
            <person name="Bustamante F.O."/>
            <person name="Brasileiro-Vidal A.C."/>
            <person name="Benko-Iseppon A.M."/>
        </authorList>
    </citation>
    <scope>NUCLEOTIDE SEQUENCE [LARGE SCALE GENOMIC DNA]</scope>
    <source>
        <tissue evidence="1">Leaves</tissue>
    </source>
</reference>
<protein>
    <submittedName>
        <fullName evidence="1">Vacuolar protein sorting-associated protein 4B</fullName>
    </submittedName>
</protein>